<organism evidence="2 3">
    <name type="scientific">Ditylenchus dipsaci</name>
    <dbReference type="NCBI Taxonomy" id="166011"/>
    <lineage>
        <taxon>Eukaryota</taxon>
        <taxon>Metazoa</taxon>
        <taxon>Ecdysozoa</taxon>
        <taxon>Nematoda</taxon>
        <taxon>Chromadorea</taxon>
        <taxon>Rhabditida</taxon>
        <taxon>Tylenchina</taxon>
        <taxon>Tylenchomorpha</taxon>
        <taxon>Sphaerularioidea</taxon>
        <taxon>Anguinidae</taxon>
        <taxon>Anguininae</taxon>
        <taxon>Ditylenchus</taxon>
    </lineage>
</organism>
<feature type="signal peptide" evidence="1">
    <location>
        <begin position="1"/>
        <end position="18"/>
    </location>
</feature>
<protein>
    <submittedName>
        <fullName evidence="3">Uncharacterized protein</fullName>
    </submittedName>
</protein>
<keyword evidence="1" id="KW-0732">Signal</keyword>
<reference evidence="3" key="1">
    <citation type="submission" date="2022-11" db="UniProtKB">
        <authorList>
            <consortium name="WormBaseParasite"/>
        </authorList>
    </citation>
    <scope>IDENTIFICATION</scope>
</reference>
<keyword evidence="2" id="KW-1185">Reference proteome</keyword>
<evidence type="ECO:0000256" key="1">
    <source>
        <dbReference type="SAM" id="SignalP"/>
    </source>
</evidence>
<accession>A0A915DER5</accession>
<name>A0A915DER5_9BILA</name>
<evidence type="ECO:0000313" key="3">
    <source>
        <dbReference type="WBParaSite" id="jg18470"/>
    </source>
</evidence>
<evidence type="ECO:0000313" key="2">
    <source>
        <dbReference type="Proteomes" id="UP000887574"/>
    </source>
</evidence>
<dbReference type="Proteomes" id="UP000887574">
    <property type="component" value="Unplaced"/>
</dbReference>
<sequence length="299" mass="32620">MLLLPELVAILMAFGSSSVDRGGWLGGSVHFLGRLVASPQSGKLFGALVHKNNEYRSGVRRPHSTVFYPIVGPSRLGKSNVGASKDSAFTGKYDINADTTETLMRTIRGIPYLIQAIQYSLETTIMSELHGQSAINSSVIHTAPGCHSVLDCDPDEVCCGGGGSSALTVLKPATPRTSGPEEQWEEDSGNRRNLWVNQQLKLQLHNIHCPAEPTILPWQFSHTVNQDQSIRVTRLMTLLFALLLEHVRAVVLEMLNIQTCNTVVLCAILLVQVGFSIMSTVDSLISVHQGCSRYLISDI</sequence>
<dbReference type="WBParaSite" id="jg18470">
    <property type="protein sequence ID" value="jg18470"/>
    <property type="gene ID" value="jg18470"/>
</dbReference>
<proteinExistence type="predicted"/>
<feature type="chain" id="PRO_5037553066" evidence="1">
    <location>
        <begin position="19"/>
        <end position="299"/>
    </location>
</feature>
<dbReference type="AlphaFoldDB" id="A0A915DER5"/>